<evidence type="ECO:0000256" key="5">
    <source>
        <dbReference type="ARBA" id="ARBA00023136"/>
    </source>
</evidence>
<dbReference type="Proteomes" id="UP001315686">
    <property type="component" value="Unassembled WGS sequence"/>
</dbReference>
<dbReference type="Pfam" id="PF03279">
    <property type="entry name" value="Lip_A_acyltrans"/>
    <property type="match status" value="1"/>
</dbReference>
<proteinExistence type="predicted"/>
<keyword evidence="5" id="KW-0472">Membrane</keyword>
<evidence type="ECO:0000256" key="6">
    <source>
        <dbReference type="ARBA" id="ARBA00023315"/>
    </source>
</evidence>
<name>A0AAP2G3F4_9RHOB</name>
<dbReference type="PANTHER" id="PTHR30606:SF10">
    <property type="entry name" value="PHOSPHATIDYLINOSITOL MANNOSIDE ACYLTRANSFERASE"/>
    <property type="match status" value="1"/>
</dbReference>
<keyword evidence="3" id="KW-0997">Cell inner membrane</keyword>
<evidence type="ECO:0000256" key="3">
    <source>
        <dbReference type="ARBA" id="ARBA00022519"/>
    </source>
</evidence>
<evidence type="ECO:0000256" key="4">
    <source>
        <dbReference type="ARBA" id="ARBA00022679"/>
    </source>
</evidence>
<accession>A0AAP2G3F4</accession>
<comment type="subcellular location">
    <subcellularLocation>
        <location evidence="1">Cell inner membrane</location>
    </subcellularLocation>
</comment>
<dbReference type="CDD" id="cd07984">
    <property type="entry name" value="LPLAT_LABLAT-like"/>
    <property type="match status" value="1"/>
</dbReference>
<dbReference type="EMBL" id="JADQAZ010000001">
    <property type="protein sequence ID" value="MBT0957145.1"/>
    <property type="molecule type" value="Genomic_DNA"/>
</dbReference>
<evidence type="ECO:0000313" key="8">
    <source>
        <dbReference type="Proteomes" id="UP001315686"/>
    </source>
</evidence>
<gene>
    <name evidence="7" type="ORF">IV417_07090</name>
</gene>
<protein>
    <submittedName>
        <fullName evidence="7">Lysophospholipid acyltransferase family protein</fullName>
    </submittedName>
</protein>
<comment type="caution">
    <text evidence="7">The sequence shown here is derived from an EMBL/GenBank/DDBJ whole genome shotgun (WGS) entry which is preliminary data.</text>
</comment>
<dbReference type="InterPro" id="IPR004960">
    <property type="entry name" value="LipA_acyltrans"/>
</dbReference>
<keyword evidence="2" id="KW-1003">Cell membrane</keyword>
<keyword evidence="8" id="KW-1185">Reference proteome</keyword>
<dbReference type="GO" id="GO:0016746">
    <property type="term" value="F:acyltransferase activity"/>
    <property type="evidence" value="ECO:0007669"/>
    <property type="project" value="UniProtKB-KW"/>
</dbReference>
<keyword evidence="6 7" id="KW-0012">Acyltransferase</keyword>
<sequence length="277" mass="30407">MIGAARALPFERRVPAFAAMNARVISPLAGYGRRALANLQMIYPERRAEWHRETAQAAVYNAGRVMIENYSNPTFMERAARFEVRGNGFAAIRAAQAEGRPVVLATGHFGNYEAGRAALLARGLPAGGLYRPMSNPYFNAHYRQTMEIMGPPVFPQGRRGTMGLLRHLQGGGMAVLLTDVHVPGAPFFNFLGKPARTALSAAELAIKRDALLVPFYATRLNGGLEYRVELEPPVDPASAEAMTRSLVDSLEARITAHPGQWFWVHRRWKGAPEGAVL</sequence>
<organism evidence="7 8">
    <name type="scientific">Harenicola maris</name>
    <dbReference type="NCBI Taxonomy" id="2841044"/>
    <lineage>
        <taxon>Bacteria</taxon>
        <taxon>Pseudomonadati</taxon>
        <taxon>Pseudomonadota</taxon>
        <taxon>Alphaproteobacteria</taxon>
        <taxon>Rhodobacterales</taxon>
        <taxon>Paracoccaceae</taxon>
        <taxon>Harenicola</taxon>
    </lineage>
</organism>
<evidence type="ECO:0000256" key="2">
    <source>
        <dbReference type="ARBA" id="ARBA00022475"/>
    </source>
</evidence>
<dbReference type="GO" id="GO:0009247">
    <property type="term" value="P:glycolipid biosynthetic process"/>
    <property type="evidence" value="ECO:0007669"/>
    <property type="project" value="UniProtKB-ARBA"/>
</dbReference>
<dbReference type="AlphaFoldDB" id="A0AAP2G3F4"/>
<evidence type="ECO:0000313" key="7">
    <source>
        <dbReference type="EMBL" id="MBT0957145.1"/>
    </source>
</evidence>
<keyword evidence="4" id="KW-0808">Transferase</keyword>
<evidence type="ECO:0000256" key="1">
    <source>
        <dbReference type="ARBA" id="ARBA00004533"/>
    </source>
</evidence>
<dbReference type="GO" id="GO:0005886">
    <property type="term" value="C:plasma membrane"/>
    <property type="evidence" value="ECO:0007669"/>
    <property type="project" value="UniProtKB-SubCell"/>
</dbReference>
<dbReference type="PANTHER" id="PTHR30606">
    <property type="entry name" value="LIPID A BIOSYNTHESIS LAUROYL ACYLTRANSFERASE"/>
    <property type="match status" value="1"/>
</dbReference>
<reference evidence="7 8" key="1">
    <citation type="journal article" date="2021" name="Arch. Microbiol.">
        <title>Harenicola maris gen. nov., sp. nov. isolated from the Sea of Japan shallow sediments.</title>
        <authorList>
            <person name="Romanenko L.A."/>
            <person name="Kurilenko V.V."/>
            <person name="Chernysheva N.Y."/>
            <person name="Tekutyeva L.A."/>
            <person name="Velansky P.V."/>
            <person name="Svetashev V.I."/>
            <person name="Isaeva M.P."/>
        </authorList>
    </citation>
    <scope>NUCLEOTIDE SEQUENCE [LARGE SCALE GENOMIC DNA]</scope>
    <source>
        <strain evidence="7 8">KMM 3653</strain>
    </source>
</reference>